<accession>A0A1Y1CFD9</accession>
<gene>
    <name evidence="5" type="ORF">ALGA_0670</name>
</gene>
<keyword evidence="2" id="KW-0238">DNA-binding</keyword>
<dbReference type="AlphaFoldDB" id="A0A1Y1CFD9"/>
<dbReference type="InterPro" id="IPR001387">
    <property type="entry name" value="Cro/C1-type_HTH"/>
</dbReference>
<reference evidence="6" key="2">
    <citation type="journal article" date="2020" name="Antonie Van Leeuwenhoek">
        <title>Labilibaculum antarcticum sp. nov., a novel facultative anaerobic, psychrotorelant bacterium isolated from marine sediment of Antarctica.</title>
        <authorList>
            <person name="Watanabe M."/>
            <person name="Kojima H."/>
            <person name="Fukui M."/>
        </authorList>
    </citation>
    <scope>NUCLEOTIDE SEQUENCE [LARGE SCALE GENOMIC DNA]</scope>
    <source>
        <strain evidence="6">SPP2</strain>
    </source>
</reference>
<dbReference type="Pfam" id="PF00717">
    <property type="entry name" value="Peptidase_S24"/>
    <property type="match status" value="1"/>
</dbReference>
<dbReference type="PROSITE" id="PS50943">
    <property type="entry name" value="HTH_CROC1"/>
    <property type="match status" value="1"/>
</dbReference>
<keyword evidence="6" id="KW-1185">Reference proteome</keyword>
<dbReference type="CDD" id="cd06529">
    <property type="entry name" value="S24_LexA-like"/>
    <property type="match status" value="1"/>
</dbReference>
<dbReference type="EMBL" id="AP018042">
    <property type="protein sequence ID" value="BAX79059.1"/>
    <property type="molecule type" value="Genomic_DNA"/>
</dbReference>
<name>A0A1Y1CFD9_9BACT</name>
<dbReference type="SMART" id="SM00530">
    <property type="entry name" value="HTH_XRE"/>
    <property type="match status" value="1"/>
</dbReference>
<evidence type="ECO:0000256" key="2">
    <source>
        <dbReference type="ARBA" id="ARBA00023125"/>
    </source>
</evidence>
<evidence type="ECO:0000256" key="1">
    <source>
        <dbReference type="ARBA" id="ARBA00023015"/>
    </source>
</evidence>
<dbReference type="Gene3D" id="2.10.109.10">
    <property type="entry name" value="Umud Fragment, subunit A"/>
    <property type="match status" value="1"/>
</dbReference>
<dbReference type="InterPro" id="IPR036286">
    <property type="entry name" value="LexA/Signal_pep-like_sf"/>
</dbReference>
<evidence type="ECO:0000313" key="5">
    <source>
        <dbReference type="EMBL" id="BAX79059.1"/>
    </source>
</evidence>
<dbReference type="KEGG" id="mbas:ALGA_0670"/>
<keyword evidence="3" id="KW-0804">Transcription</keyword>
<dbReference type="SUPFAM" id="SSF47413">
    <property type="entry name" value="lambda repressor-like DNA-binding domains"/>
    <property type="match status" value="1"/>
</dbReference>
<dbReference type="InterPro" id="IPR010982">
    <property type="entry name" value="Lambda_DNA-bd_dom_sf"/>
</dbReference>
<dbReference type="SUPFAM" id="SSF51306">
    <property type="entry name" value="LexA/Signal peptidase"/>
    <property type="match status" value="1"/>
</dbReference>
<proteinExistence type="predicted"/>
<dbReference type="InterPro" id="IPR039418">
    <property type="entry name" value="LexA-like"/>
</dbReference>
<dbReference type="PANTHER" id="PTHR40661">
    <property type="match status" value="1"/>
</dbReference>
<evidence type="ECO:0000256" key="3">
    <source>
        <dbReference type="ARBA" id="ARBA00023163"/>
    </source>
</evidence>
<dbReference type="RefSeq" id="WP_096427995.1">
    <property type="nucleotide sequence ID" value="NZ_AP018042.1"/>
</dbReference>
<protein>
    <recommendedName>
        <fullName evidence="4">HTH cro/C1-type domain-containing protein</fullName>
    </recommendedName>
</protein>
<dbReference type="Proteomes" id="UP000218267">
    <property type="component" value="Chromosome"/>
</dbReference>
<evidence type="ECO:0000313" key="6">
    <source>
        <dbReference type="Proteomes" id="UP000218267"/>
    </source>
</evidence>
<dbReference type="InterPro" id="IPR015927">
    <property type="entry name" value="Peptidase_S24_S26A/B/C"/>
</dbReference>
<sequence length="219" mass="24791">MSDISLRISELLLEKKLNKRSFSALLGYSDVAIGKIINGKSKPKFEMLESLINAFPDINPNWLLTGKGEMLLSEEENSHTTEETDKQTLAGYYYPNVDASAGLNFATNGNGFEKIPVTIPYWGENLSFINVFGDSMYPKFQSGEIIGIKEVEYVYLTFGNPFVVVLKNGDVHLKYVRKGKDDTHVILASENQLYEDREFHIKNIRSFYQVKGVISRLAM</sequence>
<reference evidence="5 6" key="1">
    <citation type="journal article" date="2018" name="Mar. Genomics">
        <title>Complete genome sequence of Marinifilaceae bacterium strain SPP2, isolated from the Antarctic marine sediment.</title>
        <authorList>
            <person name="Watanabe M."/>
            <person name="Kojima H."/>
            <person name="Fukui M."/>
        </authorList>
    </citation>
    <scope>NUCLEOTIDE SEQUENCE [LARGE SCALE GENOMIC DNA]</scope>
    <source>
        <strain evidence="5 6">SPP2</strain>
    </source>
</reference>
<feature type="domain" description="HTH cro/C1-type" evidence="4">
    <location>
        <begin position="8"/>
        <end position="63"/>
    </location>
</feature>
<evidence type="ECO:0000259" key="4">
    <source>
        <dbReference type="PROSITE" id="PS50943"/>
    </source>
</evidence>
<dbReference type="OrthoDB" id="796548at2"/>
<keyword evidence="1" id="KW-0805">Transcription regulation</keyword>
<dbReference type="Pfam" id="PF01381">
    <property type="entry name" value="HTH_3"/>
    <property type="match status" value="1"/>
</dbReference>
<organism evidence="5 6">
    <name type="scientific">Labilibaculum antarcticum</name>
    <dbReference type="NCBI Taxonomy" id="1717717"/>
    <lineage>
        <taxon>Bacteria</taxon>
        <taxon>Pseudomonadati</taxon>
        <taxon>Bacteroidota</taxon>
        <taxon>Bacteroidia</taxon>
        <taxon>Marinilabiliales</taxon>
        <taxon>Marinifilaceae</taxon>
        <taxon>Labilibaculum</taxon>
    </lineage>
</organism>
<dbReference type="PANTHER" id="PTHR40661:SF1">
    <property type="entry name" value="HTH CRO_C1-TYPE DOMAIN-CONTAINING PROTEIN"/>
    <property type="match status" value="1"/>
</dbReference>
<dbReference type="GO" id="GO:0003677">
    <property type="term" value="F:DNA binding"/>
    <property type="evidence" value="ECO:0007669"/>
    <property type="project" value="UniProtKB-KW"/>
</dbReference>
<dbReference type="Gene3D" id="1.10.260.40">
    <property type="entry name" value="lambda repressor-like DNA-binding domains"/>
    <property type="match status" value="1"/>
</dbReference>